<sequence>MQRRNPFVVALLSLVLVVGTVSAACAQELIVSAAASLTDAFSDIEPAFEKAHPGVDVVMNFASSGALYRQIEQGAPADVYASANPKWMNKAVDKGFVDLADVQVFAHNSLVLAVPADNPAGVRSLGDLSASKVGSIGIGTPETVPAGQYAKGALEAKDLYNALKPKMIFGESVRQVLDYLKRGEIDCGFVYRTDAVKGGDRILIVEEIPLEKPVTYPVSVLKEATDPAMARAFVQFVRSEEGIKLLEGRGFKRP</sequence>
<organism evidence="5 6">
    <name type="scientific">Pseudodesulfovibrio portus</name>
    <dbReference type="NCBI Taxonomy" id="231439"/>
    <lineage>
        <taxon>Bacteria</taxon>
        <taxon>Pseudomonadati</taxon>
        <taxon>Thermodesulfobacteriota</taxon>
        <taxon>Desulfovibrionia</taxon>
        <taxon>Desulfovibrionales</taxon>
        <taxon>Desulfovibrionaceae</taxon>
    </lineage>
</organism>
<dbReference type="PROSITE" id="PS51257">
    <property type="entry name" value="PROKAR_LIPOPROTEIN"/>
    <property type="match status" value="1"/>
</dbReference>
<comment type="similarity">
    <text evidence="1">Belongs to the bacterial solute-binding protein ModA family.</text>
</comment>
<evidence type="ECO:0000256" key="3">
    <source>
        <dbReference type="ARBA" id="ARBA00022729"/>
    </source>
</evidence>
<keyword evidence="6" id="KW-1185">Reference proteome</keyword>
<dbReference type="PANTHER" id="PTHR30632">
    <property type="entry name" value="MOLYBDATE-BINDING PERIPLASMIC PROTEIN"/>
    <property type="match status" value="1"/>
</dbReference>
<protein>
    <submittedName>
        <fullName evidence="5">Molybdate ABC transporter substrate-binding protein</fullName>
    </submittedName>
</protein>
<dbReference type="InterPro" id="IPR005950">
    <property type="entry name" value="ModA"/>
</dbReference>
<evidence type="ECO:0000313" key="6">
    <source>
        <dbReference type="Proteomes" id="UP001061361"/>
    </source>
</evidence>
<dbReference type="SUPFAM" id="SSF53850">
    <property type="entry name" value="Periplasmic binding protein-like II"/>
    <property type="match status" value="1"/>
</dbReference>
<evidence type="ECO:0000256" key="1">
    <source>
        <dbReference type="ARBA" id="ARBA00009175"/>
    </source>
</evidence>
<reference evidence="5" key="1">
    <citation type="submission" date="2022-08" db="EMBL/GenBank/DDBJ databases">
        <title>Genome Sequence of the sulphate-reducing bacterium, Pseudodesulfovibrio portus JCM14722.</title>
        <authorList>
            <person name="Kondo R."/>
            <person name="Kataoka T."/>
        </authorList>
    </citation>
    <scope>NUCLEOTIDE SEQUENCE</scope>
    <source>
        <strain evidence="5">JCM 14722</strain>
    </source>
</reference>
<keyword evidence="3 4" id="KW-0732">Signal</keyword>
<feature type="chain" id="PRO_5046612184" evidence="4">
    <location>
        <begin position="24"/>
        <end position="254"/>
    </location>
</feature>
<dbReference type="Proteomes" id="UP001061361">
    <property type="component" value="Chromosome"/>
</dbReference>
<evidence type="ECO:0000256" key="2">
    <source>
        <dbReference type="ARBA" id="ARBA00022723"/>
    </source>
</evidence>
<dbReference type="NCBIfam" id="TIGR01256">
    <property type="entry name" value="modA"/>
    <property type="match status" value="1"/>
</dbReference>
<dbReference type="EMBL" id="AP026708">
    <property type="protein sequence ID" value="BDQ34488.1"/>
    <property type="molecule type" value="Genomic_DNA"/>
</dbReference>
<accession>A0ABM8ASL6</accession>
<evidence type="ECO:0000313" key="5">
    <source>
        <dbReference type="EMBL" id="BDQ34488.1"/>
    </source>
</evidence>
<dbReference type="Pfam" id="PF13531">
    <property type="entry name" value="SBP_bac_11"/>
    <property type="match status" value="1"/>
</dbReference>
<evidence type="ECO:0000256" key="4">
    <source>
        <dbReference type="SAM" id="SignalP"/>
    </source>
</evidence>
<proteinExistence type="inferred from homology"/>
<dbReference type="PANTHER" id="PTHR30632:SF0">
    <property type="entry name" value="SULFATE-BINDING PROTEIN"/>
    <property type="match status" value="1"/>
</dbReference>
<keyword evidence="2" id="KW-0479">Metal-binding</keyword>
<name>A0ABM8ASL6_9BACT</name>
<feature type="signal peptide" evidence="4">
    <location>
        <begin position="1"/>
        <end position="23"/>
    </location>
</feature>
<dbReference type="RefSeq" id="WP_264981394.1">
    <property type="nucleotide sequence ID" value="NZ_AP026708.1"/>
</dbReference>
<dbReference type="InterPro" id="IPR050682">
    <property type="entry name" value="ModA/WtpA"/>
</dbReference>
<dbReference type="PIRSF" id="PIRSF004846">
    <property type="entry name" value="ModA"/>
    <property type="match status" value="1"/>
</dbReference>
<gene>
    <name evidence="5" type="primary">modA</name>
    <name evidence="5" type="ORF">JCM14722_20300</name>
</gene>
<dbReference type="Gene3D" id="3.40.190.10">
    <property type="entry name" value="Periplasmic binding protein-like II"/>
    <property type="match status" value="2"/>
</dbReference>